<protein>
    <submittedName>
        <fullName evidence="1">Uncharacterized protein</fullName>
    </submittedName>
</protein>
<dbReference type="Proteomes" id="UP000265520">
    <property type="component" value="Unassembled WGS sequence"/>
</dbReference>
<evidence type="ECO:0000313" key="1">
    <source>
        <dbReference type="EMBL" id="MCI93037.1"/>
    </source>
</evidence>
<name>A0A392VYH9_9FABA</name>
<sequence>ALARRAEVLARRAGKASRSWFGSGLCATRSPGRRNARAWRAGVALATVVCAARRKACVTRERDAYL</sequence>
<comment type="caution">
    <text evidence="1">The sequence shown here is derived from an EMBL/GenBank/DDBJ whole genome shotgun (WGS) entry which is preliminary data.</text>
</comment>
<evidence type="ECO:0000313" key="2">
    <source>
        <dbReference type="Proteomes" id="UP000265520"/>
    </source>
</evidence>
<feature type="non-terminal residue" evidence="1">
    <location>
        <position position="1"/>
    </location>
</feature>
<dbReference type="AlphaFoldDB" id="A0A392VYH9"/>
<reference evidence="1 2" key="1">
    <citation type="journal article" date="2018" name="Front. Plant Sci.">
        <title>Red Clover (Trifolium pratense) and Zigzag Clover (T. medium) - A Picture of Genomic Similarities and Differences.</title>
        <authorList>
            <person name="Dluhosova J."/>
            <person name="Istvanek J."/>
            <person name="Nedelnik J."/>
            <person name="Repkova J."/>
        </authorList>
    </citation>
    <scope>NUCLEOTIDE SEQUENCE [LARGE SCALE GENOMIC DNA]</scope>
    <source>
        <strain evidence="2">cv. 10/8</strain>
        <tissue evidence="1">Leaf</tissue>
    </source>
</reference>
<proteinExistence type="predicted"/>
<keyword evidence="2" id="KW-1185">Reference proteome</keyword>
<organism evidence="1 2">
    <name type="scientific">Trifolium medium</name>
    <dbReference type="NCBI Taxonomy" id="97028"/>
    <lineage>
        <taxon>Eukaryota</taxon>
        <taxon>Viridiplantae</taxon>
        <taxon>Streptophyta</taxon>
        <taxon>Embryophyta</taxon>
        <taxon>Tracheophyta</taxon>
        <taxon>Spermatophyta</taxon>
        <taxon>Magnoliopsida</taxon>
        <taxon>eudicotyledons</taxon>
        <taxon>Gunneridae</taxon>
        <taxon>Pentapetalae</taxon>
        <taxon>rosids</taxon>
        <taxon>fabids</taxon>
        <taxon>Fabales</taxon>
        <taxon>Fabaceae</taxon>
        <taxon>Papilionoideae</taxon>
        <taxon>50 kb inversion clade</taxon>
        <taxon>NPAAA clade</taxon>
        <taxon>Hologalegina</taxon>
        <taxon>IRL clade</taxon>
        <taxon>Trifolieae</taxon>
        <taxon>Trifolium</taxon>
    </lineage>
</organism>
<dbReference type="EMBL" id="LXQA011317931">
    <property type="protein sequence ID" value="MCI93037.1"/>
    <property type="molecule type" value="Genomic_DNA"/>
</dbReference>
<accession>A0A392VYH9</accession>